<evidence type="ECO:0000313" key="10">
    <source>
        <dbReference type="Proteomes" id="UP000677265"/>
    </source>
</evidence>
<evidence type="ECO:0000256" key="3">
    <source>
        <dbReference type="ARBA" id="ARBA00022968"/>
    </source>
</evidence>
<keyword evidence="6" id="KW-0472">Membrane</keyword>
<evidence type="ECO:0000313" key="9">
    <source>
        <dbReference type="EMBL" id="MCH6266541.1"/>
    </source>
</evidence>
<dbReference type="EMBL" id="JAGYPE010000004">
    <property type="protein sequence ID" value="MBS4184184.1"/>
    <property type="molecule type" value="Genomic_DNA"/>
</dbReference>
<evidence type="ECO:0000256" key="4">
    <source>
        <dbReference type="ARBA" id="ARBA00022989"/>
    </source>
</evidence>
<dbReference type="InterPro" id="IPR004474">
    <property type="entry name" value="LytR_CpsA_psr"/>
</dbReference>
<dbReference type="NCBIfam" id="TIGR00350">
    <property type="entry name" value="lytR_cpsA_psr"/>
    <property type="match status" value="1"/>
</dbReference>
<comment type="similarity">
    <text evidence="1">Belongs to the LytR/CpsA/Psr (LCP) family.</text>
</comment>
<dbReference type="InterPro" id="IPR050922">
    <property type="entry name" value="LytR/CpsA/Psr_CW_biosynth"/>
</dbReference>
<comment type="caution">
    <text evidence="8">The sequence shown here is derived from an EMBL/GenBank/DDBJ whole genome shotgun (WGS) entry which is preliminary data.</text>
</comment>
<gene>
    <name evidence="9" type="ORF">KHB02_013510</name>
    <name evidence="8" type="ORF">KHB02_22575</name>
</gene>
<keyword evidence="4 6" id="KW-1133">Transmembrane helix</keyword>
<dbReference type="RefSeq" id="WP_213144089.1">
    <property type="nucleotide sequence ID" value="NZ_JAGYPE020000022.1"/>
</dbReference>
<reference evidence="8" key="1">
    <citation type="submission" date="2021-05" db="EMBL/GenBank/DDBJ databases">
        <title>Novel Bacillus species.</title>
        <authorList>
            <person name="Liu G."/>
        </authorList>
    </citation>
    <scope>NUCLEOTIDE SEQUENCE</scope>
    <source>
        <strain evidence="8 10">FJAT-50051</strain>
    </source>
</reference>
<evidence type="ECO:0000256" key="5">
    <source>
        <dbReference type="SAM" id="MobiDB-lite"/>
    </source>
</evidence>
<keyword evidence="2 6" id="KW-0812">Transmembrane</keyword>
<dbReference type="AlphaFoldDB" id="A0A942T120"/>
<feature type="region of interest" description="Disordered" evidence="5">
    <location>
        <begin position="323"/>
        <end position="346"/>
    </location>
</feature>
<dbReference type="GO" id="GO:0071555">
    <property type="term" value="P:cell wall organization"/>
    <property type="evidence" value="ECO:0007669"/>
    <property type="project" value="UniProtKB-KW"/>
</dbReference>
<feature type="transmembrane region" description="Helical" evidence="6">
    <location>
        <begin position="20"/>
        <end position="43"/>
    </location>
</feature>
<evidence type="ECO:0000256" key="1">
    <source>
        <dbReference type="ARBA" id="ARBA00006068"/>
    </source>
</evidence>
<evidence type="ECO:0000256" key="2">
    <source>
        <dbReference type="ARBA" id="ARBA00022692"/>
    </source>
</evidence>
<protein>
    <submittedName>
        <fullName evidence="8">LCP family protein</fullName>
    </submittedName>
</protein>
<keyword evidence="10" id="KW-1185">Reference proteome</keyword>
<keyword evidence="3" id="KW-0735">Signal-anchor</keyword>
<dbReference type="PANTHER" id="PTHR33392:SF3">
    <property type="entry name" value="POLYISOPRENYL-TEICHOIC ACID--PEPTIDOGLYCAN TEICHOIC ACID TRANSFERASE TAGT"/>
    <property type="match status" value="1"/>
</dbReference>
<proteinExistence type="inferred from homology"/>
<dbReference type="Gene3D" id="3.40.630.190">
    <property type="entry name" value="LCP protein"/>
    <property type="match status" value="1"/>
</dbReference>
<dbReference type="Pfam" id="PF03816">
    <property type="entry name" value="LytR_cpsA_psr"/>
    <property type="match status" value="1"/>
</dbReference>
<feature type="domain" description="Cell envelope-related transcriptional attenuator" evidence="7">
    <location>
        <begin position="96"/>
        <end position="244"/>
    </location>
</feature>
<accession>A0A942T120</accession>
<organism evidence="8">
    <name type="scientific">Neobacillus citreus</name>
    <dbReference type="NCBI Taxonomy" id="2833578"/>
    <lineage>
        <taxon>Bacteria</taxon>
        <taxon>Bacillati</taxon>
        <taxon>Bacillota</taxon>
        <taxon>Bacilli</taxon>
        <taxon>Bacillales</taxon>
        <taxon>Bacillaceae</taxon>
        <taxon>Neobacillus</taxon>
    </lineage>
</organism>
<evidence type="ECO:0000313" key="8">
    <source>
        <dbReference type="EMBL" id="MBS4184184.1"/>
    </source>
</evidence>
<name>A0A942T120_9BACI</name>
<dbReference type="EMBL" id="JAGYPE020000022">
    <property type="protein sequence ID" value="MCH6266541.1"/>
    <property type="molecule type" value="Genomic_DNA"/>
</dbReference>
<sequence>MSLYTRSNLKDAKKKRRKRIFMWIFLPILVLALSGAGYATFLIKKAESVVNKSYQPVKAASKREVKIDPEKDNISILLIGVDESKVRAKQYGSAVRTDALMVATLNKKEKSVTLLSIPRDSYVHIPEKNKYDKINHAHAFGGPALTIETVQELLDIPIDYYVKVNFYAFIDTVNALDGIEVDVPYEISEQDSQDRPNAIRLKPGLQTLNGEQALALARTRHKDSDIMRGQRQQQILKAIFKKAISVKSLTKHGKLIEAVGENMTTDMSFSNMKALMDYGMAGSGLTIETLALKGEDSYINKIYYYKLDKESLKETQNKLKEQLGLEPKVDNEIKDADQEKSDAQDN</sequence>
<dbReference type="PANTHER" id="PTHR33392">
    <property type="entry name" value="POLYISOPRENYL-TEICHOIC ACID--PEPTIDOGLYCAN TEICHOIC ACID TRANSFERASE TAGU"/>
    <property type="match status" value="1"/>
</dbReference>
<dbReference type="Proteomes" id="UP000677265">
    <property type="component" value="Unassembled WGS sequence"/>
</dbReference>
<evidence type="ECO:0000256" key="6">
    <source>
        <dbReference type="SAM" id="Phobius"/>
    </source>
</evidence>
<evidence type="ECO:0000259" key="7">
    <source>
        <dbReference type="Pfam" id="PF03816"/>
    </source>
</evidence>